<dbReference type="Proteomes" id="UP000033616">
    <property type="component" value="Unassembled WGS sequence"/>
</dbReference>
<evidence type="ECO:0000313" key="1">
    <source>
        <dbReference type="EMBL" id="KJV57514.1"/>
    </source>
</evidence>
<accession>A0A0F3MSC3</accession>
<gene>
    <name evidence="1" type="ORF">OCHUTO_0081</name>
</gene>
<proteinExistence type="predicted"/>
<dbReference type="Gene3D" id="3.30.2000.30">
    <property type="match status" value="1"/>
</dbReference>
<dbReference type="OrthoDB" id="9927162at2"/>
<protein>
    <submittedName>
        <fullName evidence="1">Uncharacterized protein</fullName>
    </submittedName>
</protein>
<organism evidence="1 2">
    <name type="scientific">Orientia chuto str. Dubai</name>
    <dbReference type="NCBI Taxonomy" id="1359168"/>
    <lineage>
        <taxon>Bacteria</taxon>
        <taxon>Pseudomonadati</taxon>
        <taxon>Pseudomonadota</taxon>
        <taxon>Alphaproteobacteria</taxon>
        <taxon>Rickettsiales</taxon>
        <taxon>Rickettsiaceae</taxon>
        <taxon>Rickettsieae</taxon>
        <taxon>Orientia</taxon>
    </lineage>
</organism>
<sequence length="141" mass="16888">MYLSVLQQFQNDLYNLLSTNLILKKNIKNIYLKLQKNNHTPFIVVEFLTANNLTSVDLITYELSFNIAIFTHDLTHDRIMEIGEQILKTVTSLYFNKQKNKYLVVNLRFQSISWHVDKLFITDKFNIHYKSILQYCERYND</sequence>
<keyword evidence="2" id="KW-1185">Reference proteome</keyword>
<dbReference type="InterPro" id="IPR053745">
    <property type="entry name" value="Viral_Tail_Comp_sf"/>
</dbReference>
<dbReference type="STRING" id="1359168.OCHUTO_0081"/>
<dbReference type="PATRIC" id="fig|1359168.3.peg.84"/>
<dbReference type="AlphaFoldDB" id="A0A0F3MSC3"/>
<dbReference type="EMBL" id="LANP01000001">
    <property type="protein sequence ID" value="KJV57514.1"/>
    <property type="molecule type" value="Genomic_DNA"/>
</dbReference>
<reference evidence="1 2" key="1">
    <citation type="submission" date="2015-02" db="EMBL/GenBank/DDBJ databases">
        <title>Genome Sequencing of Rickettsiales.</title>
        <authorList>
            <person name="Daugherty S.C."/>
            <person name="Su Q."/>
            <person name="Abolude K."/>
            <person name="Beier-Sexton M."/>
            <person name="Carlyon J.A."/>
            <person name="Carter R."/>
            <person name="Day N.P."/>
            <person name="Dumler S.J."/>
            <person name="Dyachenko V."/>
            <person name="Godinez A."/>
            <person name="Kurtti T.J."/>
            <person name="Lichay M."/>
            <person name="Mullins K.E."/>
            <person name="Ott S."/>
            <person name="Pappas-Brown V."/>
            <person name="Paris D.H."/>
            <person name="Patel P."/>
            <person name="Richards A.L."/>
            <person name="Sadzewicz L."/>
            <person name="Sears K."/>
            <person name="Seidman D."/>
            <person name="Sengamalay N."/>
            <person name="Stenos J."/>
            <person name="Tallon L.J."/>
            <person name="Vincent G."/>
            <person name="Fraser C.M."/>
            <person name="Munderloh U."/>
            <person name="Dunning-Hotopp J.C."/>
        </authorList>
    </citation>
    <scope>NUCLEOTIDE SEQUENCE [LARGE SCALE GENOMIC DNA]</scope>
    <source>
        <strain evidence="1 2">Fuller</strain>
    </source>
</reference>
<comment type="caution">
    <text evidence="1">The sequence shown here is derived from an EMBL/GenBank/DDBJ whole genome shotgun (WGS) entry which is preliminary data.</text>
</comment>
<dbReference type="RefSeq" id="WP_045796902.1">
    <property type="nucleotide sequence ID" value="NZ_LANP01000001.1"/>
</dbReference>
<name>A0A0F3MSC3_9RICK</name>
<evidence type="ECO:0000313" key="2">
    <source>
        <dbReference type="Proteomes" id="UP000033616"/>
    </source>
</evidence>